<keyword evidence="8" id="KW-0186">Copper</keyword>
<protein>
    <recommendedName>
        <fullName evidence="4">Cytochrome c oxidase assembly protein CtaG</fullName>
    </recommendedName>
</protein>
<evidence type="ECO:0000256" key="8">
    <source>
        <dbReference type="ARBA" id="ARBA00023008"/>
    </source>
</evidence>
<dbReference type="InterPro" id="IPR023471">
    <property type="entry name" value="CtaG/Cox11_dom_sf"/>
</dbReference>
<comment type="subcellular location">
    <subcellularLocation>
        <location evidence="2">Cell inner membrane</location>
        <topology evidence="2">Single-pass type II membrane protein</topology>
        <orientation evidence="2">Periplasmic side</orientation>
    </subcellularLocation>
</comment>
<accession>A0A3P3VL15</accession>
<reference evidence="11 12" key="2">
    <citation type="submission" date="2018-12" db="EMBL/GenBank/DDBJ databases">
        <title>Simiduia agarivorans gen. nov., sp. nov., a marine, agarolytic bacterium isolated from shallow coastal water from Keelung, Taiwan.</title>
        <authorList>
            <person name="Shieh W.Y."/>
        </authorList>
    </citation>
    <scope>NUCLEOTIDE SEQUENCE [LARGE SCALE GENOMIC DNA]</scope>
    <source>
        <strain evidence="11 12">GTF-13</strain>
    </source>
</reference>
<name>A0A3P3VL15_9GAMM</name>
<dbReference type="GO" id="GO:0005507">
    <property type="term" value="F:copper ion binding"/>
    <property type="evidence" value="ECO:0007669"/>
    <property type="project" value="InterPro"/>
</dbReference>
<dbReference type="Gene3D" id="2.60.370.10">
    <property type="entry name" value="Ctag/Cox11"/>
    <property type="match status" value="1"/>
</dbReference>
<evidence type="ECO:0000256" key="1">
    <source>
        <dbReference type="ARBA" id="ARBA00004007"/>
    </source>
</evidence>
<evidence type="ECO:0000256" key="5">
    <source>
        <dbReference type="ARBA" id="ARBA00022692"/>
    </source>
</evidence>
<dbReference type="InterPro" id="IPR007533">
    <property type="entry name" value="Cyt_c_oxidase_assmbl_CtaG"/>
</dbReference>
<keyword evidence="5 10" id="KW-0812">Transmembrane</keyword>
<evidence type="ECO:0000256" key="3">
    <source>
        <dbReference type="ARBA" id="ARBA00009620"/>
    </source>
</evidence>
<reference evidence="11 12" key="1">
    <citation type="submission" date="2018-08" db="EMBL/GenBank/DDBJ databases">
        <authorList>
            <person name="Khan S.A."/>
        </authorList>
    </citation>
    <scope>NUCLEOTIDE SEQUENCE [LARGE SCALE GENOMIC DNA]</scope>
    <source>
        <strain evidence="11 12">GTF-13</strain>
    </source>
</reference>
<keyword evidence="12" id="KW-1185">Reference proteome</keyword>
<evidence type="ECO:0000256" key="7">
    <source>
        <dbReference type="ARBA" id="ARBA00022989"/>
    </source>
</evidence>
<comment type="function">
    <text evidence="1">Exerts its effect at some terminal stage of cytochrome c oxidase synthesis, probably by being involved in the insertion of the copper B into subunit I.</text>
</comment>
<evidence type="ECO:0000313" key="12">
    <source>
        <dbReference type="Proteomes" id="UP000280792"/>
    </source>
</evidence>
<dbReference type="RefSeq" id="WP_125016423.1">
    <property type="nucleotide sequence ID" value="NZ_QWEZ01000002.1"/>
</dbReference>
<dbReference type="GO" id="GO:0005886">
    <property type="term" value="C:plasma membrane"/>
    <property type="evidence" value="ECO:0007669"/>
    <property type="project" value="UniProtKB-SubCell"/>
</dbReference>
<feature type="transmembrane region" description="Helical" evidence="10">
    <location>
        <begin position="12"/>
        <end position="34"/>
    </location>
</feature>
<evidence type="ECO:0000256" key="2">
    <source>
        <dbReference type="ARBA" id="ARBA00004382"/>
    </source>
</evidence>
<dbReference type="Proteomes" id="UP000280792">
    <property type="component" value="Unassembled WGS sequence"/>
</dbReference>
<dbReference type="NCBIfam" id="NF003465">
    <property type="entry name" value="PRK05089.1"/>
    <property type="match status" value="1"/>
</dbReference>
<comment type="caution">
    <text evidence="11">The sequence shown here is derived from an EMBL/GenBank/DDBJ whole genome shotgun (WGS) entry which is preliminary data.</text>
</comment>
<proteinExistence type="inferred from homology"/>
<keyword evidence="9 10" id="KW-0472">Membrane</keyword>
<comment type="similarity">
    <text evidence="3">Belongs to the COX11/CtaG family.</text>
</comment>
<dbReference type="PANTHER" id="PTHR21320:SF3">
    <property type="entry name" value="CYTOCHROME C OXIDASE ASSEMBLY PROTEIN COX11, MITOCHONDRIAL-RELATED"/>
    <property type="match status" value="1"/>
</dbReference>
<evidence type="ECO:0000256" key="9">
    <source>
        <dbReference type="ARBA" id="ARBA00023136"/>
    </source>
</evidence>
<evidence type="ECO:0000256" key="6">
    <source>
        <dbReference type="ARBA" id="ARBA00022968"/>
    </source>
</evidence>
<evidence type="ECO:0000313" key="11">
    <source>
        <dbReference type="EMBL" id="RRJ82568.1"/>
    </source>
</evidence>
<dbReference type="AlphaFoldDB" id="A0A3P3VL15"/>
<keyword evidence="7 10" id="KW-1133">Transmembrane helix</keyword>
<keyword evidence="6" id="KW-0735">Signal-anchor</keyword>
<dbReference type="EMBL" id="QWEZ01000002">
    <property type="protein sequence ID" value="RRJ82568.1"/>
    <property type="molecule type" value="Genomic_DNA"/>
</dbReference>
<evidence type="ECO:0000256" key="10">
    <source>
        <dbReference type="SAM" id="Phobius"/>
    </source>
</evidence>
<gene>
    <name evidence="11" type="ORF">D0544_11920</name>
</gene>
<dbReference type="Pfam" id="PF04442">
    <property type="entry name" value="CtaG_Cox11"/>
    <property type="match status" value="1"/>
</dbReference>
<sequence>MRSLISNPRIRMASLLSALVVGMFGFGFALAPLYQLICGALGINSLGNASNQVSEETITRGGVDSSHRVTMEFDATVNAGAPFELRPLTRKLQLFPGQVMEMEYLVTNLSDQHAITQSVPSVTPWQAGEYLKKVECFCFAQQPLDAGESKRMRLRFSIDRNIPQEYKVITLSYTLMDTDRTQLKQASALEPRAEGS</sequence>
<dbReference type="SUPFAM" id="SSF110111">
    <property type="entry name" value="Ctag/Cox11"/>
    <property type="match status" value="1"/>
</dbReference>
<dbReference type="PIRSF" id="PIRSF005413">
    <property type="entry name" value="COX11"/>
    <property type="match status" value="1"/>
</dbReference>
<dbReference type="PANTHER" id="PTHR21320">
    <property type="entry name" value="CYTOCHROME C OXIDASE ASSEMBLY PROTEIN COX11-RELATED"/>
    <property type="match status" value="1"/>
</dbReference>
<organism evidence="11 12">
    <name type="scientific">Aestuariirhabdus litorea</name>
    <dbReference type="NCBI Taxonomy" id="2528527"/>
    <lineage>
        <taxon>Bacteria</taxon>
        <taxon>Pseudomonadati</taxon>
        <taxon>Pseudomonadota</taxon>
        <taxon>Gammaproteobacteria</taxon>
        <taxon>Oceanospirillales</taxon>
        <taxon>Aestuariirhabdaceae</taxon>
        <taxon>Aestuariirhabdus</taxon>
    </lineage>
</organism>
<evidence type="ECO:0000256" key="4">
    <source>
        <dbReference type="ARBA" id="ARBA00015384"/>
    </source>
</evidence>